<dbReference type="EMBL" id="UGQE01000004">
    <property type="protein sequence ID" value="STZ14368.1"/>
    <property type="molecule type" value="Genomic_DNA"/>
</dbReference>
<dbReference type="OrthoDB" id="9773856at2"/>
<gene>
    <name evidence="7 11" type="primary">sbcD</name>
    <name evidence="11" type="ORF">NCTC10293_01961</name>
</gene>
<keyword evidence="5 7" id="KW-0378">Hydrolase</keyword>
<comment type="similarity">
    <text evidence="1 7">Belongs to the SbcD family.</text>
</comment>
<dbReference type="RefSeq" id="WP_078276012.1">
    <property type="nucleotide sequence ID" value="NZ_CAACXO010000051.1"/>
</dbReference>
<keyword evidence="6 7" id="KW-0269">Exonuclease</keyword>
<evidence type="ECO:0000313" key="11">
    <source>
        <dbReference type="EMBL" id="STZ14368.1"/>
    </source>
</evidence>
<dbReference type="InterPro" id="IPR004593">
    <property type="entry name" value="SbcD"/>
</dbReference>
<organism evidence="11 12">
    <name type="scientific">Moraxella caviae</name>
    <dbReference type="NCBI Taxonomy" id="34060"/>
    <lineage>
        <taxon>Bacteria</taxon>
        <taxon>Pseudomonadati</taxon>
        <taxon>Pseudomonadota</taxon>
        <taxon>Gammaproteobacteria</taxon>
        <taxon>Moraxellales</taxon>
        <taxon>Moraxellaceae</taxon>
        <taxon>Moraxella</taxon>
    </lineage>
</organism>
<dbReference type="InterPro" id="IPR029052">
    <property type="entry name" value="Metallo-depent_PP-like"/>
</dbReference>
<reference evidence="11 12" key="1">
    <citation type="submission" date="2018-06" db="EMBL/GenBank/DDBJ databases">
        <authorList>
            <consortium name="Pathogen Informatics"/>
            <person name="Doyle S."/>
        </authorList>
    </citation>
    <scope>NUCLEOTIDE SEQUENCE [LARGE SCALE GENOMIC DNA]</scope>
    <source>
        <strain evidence="11 12">NCTC10293</strain>
    </source>
</reference>
<dbReference type="InterPro" id="IPR026843">
    <property type="entry name" value="SbcD_C"/>
</dbReference>
<dbReference type="PANTHER" id="PTHR30337:SF0">
    <property type="entry name" value="NUCLEASE SBCCD SUBUNIT D"/>
    <property type="match status" value="1"/>
</dbReference>
<feature type="domain" description="Nuclease SbcCD subunit D C-terminal" evidence="10">
    <location>
        <begin position="318"/>
        <end position="419"/>
    </location>
</feature>
<evidence type="ECO:0000256" key="8">
    <source>
        <dbReference type="SAM" id="MobiDB-lite"/>
    </source>
</evidence>
<dbReference type="GO" id="GO:0004519">
    <property type="term" value="F:endonuclease activity"/>
    <property type="evidence" value="ECO:0007669"/>
    <property type="project" value="UniProtKB-KW"/>
</dbReference>
<dbReference type="InterPro" id="IPR041796">
    <property type="entry name" value="Mre11_N"/>
</dbReference>
<evidence type="ECO:0000256" key="4">
    <source>
        <dbReference type="ARBA" id="ARBA00022722"/>
    </source>
</evidence>
<dbReference type="InterPro" id="IPR004843">
    <property type="entry name" value="Calcineurin-like_PHP"/>
</dbReference>
<proteinExistence type="inferred from homology"/>
<evidence type="ECO:0000256" key="5">
    <source>
        <dbReference type="ARBA" id="ARBA00022801"/>
    </source>
</evidence>
<dbReference type="CDD" id="cd00840">
    <property type="entry name" value="MPP_Mre11_N"/>
    <property type="match status" value="1"/>
</dbReference>
<dbReference type="SUPFAM" id="SSF56300">
    <property type="entry name" value="Metallo-dependent phosphatases"/>
    <property type="match status" value="1"/>
</dbReference>
<comment type="subunit">
    <text evidence="2 7">Heterodimer of SbcC and SbcD.</text>
</comment>
<dbReference type="Pfam" id="PF12320">
    <property type="entry name" value="SbcD_C"/>
    <property type="match status" value="1"/>
</dbReference>
<evidence type="ECO:0000313" key="12">
    <source>
        <dbReference type="Proteomes" id="UP000255279"/>
    </source>
</evidence>
<feature type="domain" description="Calcineurin-like phosphoesterase" evidence="9">
    <location>
        <begin position="27"/>
        <end position="269"/>
    </location>
</feature>
<dbReference type="Proteomes" id="UP000255279">
    <property type="component" value="Unassembled WGS sequence"/>
</dbReference>
<dbReference type="PANTHER" id="PTHR30337">
    <property type="entry name" value="COMPONENT OF ATP-DEPENDENT DSDNA EXONUCLEASE"/>
    <property type="match status" value="1"/>
</dbReference>
<comment type="function">
    <text evidence="7">SbcCD cleaves DNA hairpin structures. These structures can inhibit DNA replication and are intermediates in certain DNA recombination reactions. The complex acts as a 3'-&gt;5' double strand exonuclease that can open hairpins. It also has a 5' single-strand endonuclease activity.</text>
</comment>
<keyword evidence="7" id="KW-0233">DNA recombination</keyword>
<keyword evidence="7" id="KW-0235">DNA replication</keyword>
<dbReference type="Pfam" id="PF00149">
    <property type="entry name" value="Metallophos"/>
    <property type="match status" value="1"/>
</dbReference>
<dbReference type="AlphaFoldDB" id="A0A378RAG0"/>
<dbReference type="GO" id="GO:0006260">
    <property type="term" value="P:DNA replication"/>
    <property type="evidence" value="ECO:0007669"/>
    <property type="project" value="UniProtKB-KW"/>
</dbReference>
<dbReference type="Gene3D" id="3.60.21.10">
    <property type="match status" value="1"/>
</dbReference>
<evidence type="ECO:0000256" key="2">
    <source>
        <dbReference type="ARBA" id="ARBA00011322"/>
    </source>
</evidence>
<accession>A0A378RAG0</accession>
<name>A0A378RAG0_9GAMM</name>
<feature type="region of interest" description="Disordered" evidence="8">
    <location>
        <begin position="1"/>
        <end position="23"/>
    </location>
</feature>
<dbReference type="Gene3D" id="3.30.160.720">
    <property type="match status" value="1"/>
</dbReference>
<feature type="compositionally biased region" description="Polar residues" evidence="8">
    <location>
        <begin position="1"/>
        <end position="16"/>
    </location>
</feature>
<dbReference type="InterPro" id="IPR050535">
    <property type="entry name" value="DNA_Repair-Maintenance_Comp"/>
</dbReference>
<evidence type="ECO:0000256" key="1">
    <source>
        <dbReference type="ARBA" id="ARBA00010555"/>
    </source>
</evidence>
<evidence type="ECO:0000259" key="10">
    <source>
        <dbReference type="Pfam" id="PF12320"/>
    </source>
</evidence>
<keyword evidence="4 7" id="KW-0540">Nuclease</keyword>
<dbReference type="NCBIfam" id="TIGR00619">
    <property type="entry name" value="sbcd"/>
    <property type="match status" value="1"/>
</dbReference>
<evidence type="ECO:0000256" key="7">
    <source>
        <dbReference type="RuleBase" id="RU363069"/>
    </source>
</evidence>
<sequence>MPTKSANPKSNTTHQAENLPPKPADALRVLHTSDWHIGKRLYQQPRYDEFAQFLTWLIDSINEHAVDVLIVAGDVFDTATPSNKAQELYYQFLGNVAKSCCQHVIITAGNHDSPTFLDAPKDILRALNVQVIGQAADDIFDEILVLRAPTKARTPQAIVLAVPYLRDKDVRKSARFERIGEKENEAAQGIYEHYHTLAAKADELRRALQAEHGNEIPIIATGHLFAAGASISAKDDGMRQETYVGTLGQISAGVFAECLDYVALGHIHAPQKVAGQERIRYCGSPMAMGFGEAKKPKQVLLVDFIARTPHVHALPVPVFQKLASISGDLPHIHAELDALITAGERIYAEIIYTGETLCPELVKLIHEQLDGSNVLALSINNRTQYRHVLGNHALSDGTPMQNLQSLTPTDAFARLLTQKNISDGETSELTTAYQAVLNALQEADEQAE</sequence>
<dbReference type="GO" id="GO:0006310">
    <property type="term" value="P:DNA recombination"/>
    <property type="evidence" value="ECO:0007669"/>
    <property type="project" value="UniProtKB-KW"/>
</dbReference>
<evidence type="ECO:0000259" key="9">
    <source>
        <dbReference type="Pfam" id="PF00149"/>
    </source>
</evidence>
<protein>
    <recommendedName>
        <fullName evidence="3 7">Nuclease SbcCD subunit D</fullName>
    </recommendedName>
</protein>
<evidence type="ECO:0000256" key="6">
    <source>
        <dbReference type="ARBA" id="ARBA00022839"/>
    </source>
</evidence>
<keyword evidence="7" id="KW-0255">Endonuclease</keyword>
<dbReference type="GO" id="GO:0008408">
    <property type="term" value="F:3'-5' exonuclease activity"/>
    <property type="evidence" value="ECO:0007669"/>
    <property type="project" value="InterPro"/>
</dbReference>
<evidence type="ECO:0000256" key="3">
    <source>
        <dbReference type="ARBA" id="ARBA00013365"/>
    </source>
</evidence>